<dbReference type="AlphaFoldDB" id="A0A0C3IZG6"/>
<sequence>MSSPSPILSALHLFSSGSESAHKAKASRYDKTRSGRIPVSRPSAGSSTRALLQRDRRGPLWARTTHLQATFSSNVASTTLRTLKHTKYNAQQSQQGEFRSRGHRALCTINGDTQSKHGGFRPRGPRGSLRSPILAPWSVAWTTGLTTELSRQWSLVIYFYIRTTPEAIVAIGLAESKVAYPLHATSLFIDIGCTIASFNISANLAKDMSGFILLMQTSNSSPEIQLQRLMARAKSTFTKASARLTSKQPTSSKIASADIVINNSGSRSELEEQVRRCLKRLERTVGQT</sequence>
<dbReference type="HOGENOM" id="CLU_966817_0_0_1"/>
<protein>
    <recommendedName>
        <fullName evidence="4">Dephospho-CoA kinase</fullName>
    </recommendedName>
</protein>
<dbReference type="InParanoid" id="A0A0C3IZG6"/>
<proteinExistence type="predicted"/>
<evidence type="ECO:0000256" key="1">
    <source>
        <dbReference type="SAM" id="MobiDB-lite"/>
    </source>
</evidence>
<evidence type="ECO:0008006" key="4">
    <source>
        <dbReference type="Google" id="ProtNLM"/>
    </source>
</evidence>
<dbReference type="STRING" id="870435.A0A0C3IZG6"/>
<gene>
    <name evidence="2" type="ORF">M404DRAFT_28113</name>
</gene>
<evidence type="ECO:0000313" key="2">
    <source>
        <dbReference type="EMBL" id="KIO02203.1"/>
    </source>
</evidence>
<evidence type="ECO:0000313" key="3">
    <source>
        <dbReference type="Proteomes" id="UP000054217"/>
    </source>
</evidence>
<keyword evidence="3" id="KW-1185">Reference proteome</keyword>
<dbReference type="Proteomes" id="UP000054217">
    <property type="component" value="Unassembled WGS sequence"/>
</dbReference>
<accession>A0A0C3IZG6</accession>
<dbReference type="EMBL" id="KN831983">
    <property type="protein sequence ID" value="KIO02203.1"/>
    <property type="molecule type" value="Genomic_DNA"/>
</dbReference>
<reference evidence="3" key="2">
    <citation type="submission" date="2015-01" db="EMBL/GenBank/DDBJ databases">
        <title>Evolutionary Origins and Diversification of the Mycorrhizal Mutualists.</title>
        <authorList>
            <consortium name="DOE Joint Genome Institute"/>
            <consortium name="Mycorrhizal Genomics Consortium"/>
            <person name="Kohler A."/>
            <person name="Kuo A."/>
            <person name="Nagy L.G."/>
            <person name="Floudas D."/>
            <person name="Copeland A."/>
            <person name="Barry K.W."/>
            <person name="Cichocki N."/>
            <person name="Veneault-Fourrey C."/>
            <person name="LaButti K."/>
            <person name="Lindquist E.A."/>
            <person name="Lipzen A."/>
            <person name="Lundell T."/>
            <person name="Morin E."/>
            <person name="Murat C."/>
            <person name="Riley R."/>
            <person name="Ohm R."/>
            <person name="Sun H."/>
            <person name="Tunlid A."/>
            <person name="Henrissat B."/>
            <person name="Grigoriev I.V."/>
            <person name="Hibbett D.S."/>
            <person name="Martin F."/>
        </authorList>
    </citation>
    <scope>NUCLEOTIDE SEQUENCE [LARGE SCALE GENOMIC DNA]</scope>
    <source>
        <strain evidence="3">Marx 270</strain>
    </source>
</reference>
<dbReference type="Gene3D" id="3.40.50.300">
    <property type="entry name" value="P-loop containing nucleotide triphosphate hydrolases"/>
    <property type="match status" value="1"/>
</dbReference>
<dbReference type="SUPFAM" id="SSF52540">
    <property type="entry name" value="P-loop containing nucleoside triphosphate hydrolases"/>
    <property type="match status" value="1"/>
</dbReference>
<reference evidence="2 3" key="1">
    <citation type="submission" date="2014-04" db="EMBL/GenBank/DDBJ databases">
        <authorList>
            <consortium name="DOE Joint Genome Institute"/>
            <person name="Kuo A."/>
            <person name="Kohler A."/>
            <person name="Costa M.D."/>
            <person name="Nagy L.G."/>
            <person name="Floudas D."/>
            <person name="Copeland A."/>
            <person name="Barry K.W."/>
            <person name="Cichocki N."/>
            <person name="Veneault-Fourrey C."/>
            <person name="LaButti K."/>
            <person name="Lindquist E.A."/>
            <person name="Lipzen A."/>
            <person name="Lundell T."/>
            <person name="Morin E."/>
            <person name="Murat C."/>
            <person name="Sun H."/>
            <person name="Tunlid A."/>
            <person name="Henrissat B."/>
            <person name="Grigoriev I.V."/>
            <person name="Hibbett D.S."/>
            <person name="Martin F."/>
            <person name="Nordberg H.P."/>
            <person name="Cantor M.N."/>
            <person name="Hua S.X."/>
        </authorList>
    </citation>
    <scope>NUCLEOTIDE SEQUENCE [LARGE SCALE GENOMIC DNA]</scope>
    <source>
        <strain evidence="2 3">Marx 270</strain>
    </source>
</reference>
<organism evidence="2 3">
    <name type="scientific">Pisolithus tinctorius Marx 270</name>
    <dbReference type="NCBI Taxonomy" id="870435"/>
    <lineage>
        <taxon>Eukaryota</taxon>
        <taxon>Fungi</taxon>
        <taxon>Dikarya</taxon>
        <taxon>Basidiomycota</taxon>
        <taxon>Agaricomycotina</taxon>
        <taxon>Agaricomycetes</taxon>
        <taxon>Agaricomycetidae</taxon>
        <taxon>Boletales</taxon>
        <taxon>Sclerodermatineae</taxon>
        <taxon>Pisolithaceae</taxon>
        <taxon>Pisolithus</taxon>
    </lineage>
</organism>
<feature type="region of interest" description="Disordered" evidence="1">
    <location>
        <begin position="19"/>
        <end position="57"/>
    </location>
</feature>
<dbReference type="InterPro" id="IPR027417">
    <property type="entry name" value="P-loop_NTPase"/>
</dbReference>
<dbReference type="OrthoDB" id="247245at2759"/>
<name>A0A0C3IZG6_PISTI</name>